<evidence type="ECO:0000259" key="2">
    <source>
        <dbReference type="PROSITE" id="PS50072"/>
    </source>
</evidence>
<keyword evidence="4" id="KW-1185">Reference proteome</keyword>
<keyword evidence="1" id="KW-0479">Metal-binding</keyword>
<dbReference type="Pfam" id="PF00160">
    <property type="entry name" value="Pro_isomerase"/>
    <property type="match status" value="1"/>
</dbReference>
<comment type="caution">
    <text evidence="3">The sequence shown here is derived from an EMBL/GenBank/DDBJ whole genome shotgun (WGS) entry which is preliminary data.</text>
</comment>
<dbReference type="PROSITE" id="PS50072">
    <property type="entry name" value="CSA_PPIASE_2"/>
    <property type="match status" value="1"/>
</dbReference>
<reference evidence="3 4" key="1">
    <citation type="submission" date="2023-05" db="EMBL/GenBank/DDBJ databases">
        <title>B98-5 Cell Line De Novo Hybrid Assembly: An Optical Mapping Approach.</title>
        <authorList>
            <person name="Kananen K."/>
            <person name="Auerbach J.A."/>
            <person name="Kautto E."/>
            <person name="Blachly J.S."/>
        </authorList>
    </citation>
    <scope>NUCLEOTIDE SEQUENCE [LARGE SCALE GENOMIC DNA]</scope>
    <source>
        <strain evidence="3">B95-8</strain>
        <tissue evidence="3">Cell line</tissue>
    </source>
</reference>
<accession>A0ABQ9UHH7</accession>
<name>A0ABQ9UHH7_SAGOE</name>
<feature type="domain" description="PPIase cyclophilin-type" evidence="2">
    <location>
        <begin position="475"/>
        <end position="599"/>
    </location>
</feature>
<gene>
    <name evidence="3" type="ORF">P7K49_025556</name>
</gene>
<evidence type="ECO:0000313" key="4">
    <source>
        <dbReference type="Proteomes" id="UP001266305"/>
    </source>
</evidence>
<protein>
    <recommendedName>
        <fullName evidence="2">PPIase cyclophilin-type domain-containing protein</fullName>
    </recommendedName>
</protein>
<dbReference type="SUPFAM" id="SSF50891">
    <property type="entry name" value="Cyclophilin-like"/>
    <property type="match status" value="1"/>
</dbReference>
<dbReference type="PANTHER" id="PTHR12166:SF7">
    <property type="entry name" value="CALCIUM-DEPENDENT SECRETION ACTIVATOR 2"/>
    <property type="match status" value="1"/>
</dbReference>
<dbReference type="InterPro" id="IPR057457">
    <property type="entry name" value="CAPS_C2"/>
</dbReference>
<proteinExistence type="predicted"/>
<organism evidence="3 4">
    <name type="scientific">Saguinus oedipus</name>
    <name type="common">Cotton-top tamarin</name>
    <name type="synonym">Oedipomidas oedipus</name>
    <dbReference type="NCBI Taxonomy" id="9490"/>
    <lineage>
        <taxon>Eukaryota</taxon>
        <taxon>Metazoa</taxon>
        <taxon>Chordata</taxon>
        <taxon>Craniata</taxon>
        <taxon>Vertebrata</taxon>
        <taxon>Euteleostomi</taxon>
        <taxon>Mammalia</taxon>
        <taxon>Eutheria</taxon>
        <taxon>Euarchontoglires</taxon>
        <taxon>Primates</taxon>
        <taxon>Haplorrhini</taxon>
        <taxon>Platyrrhini</taxon>
        <taxon>Cebidae</taxon>
        <taxon>Callitrichinae</taxon>
        <taxon>Saguinus</taxon>
    </lineage>
</organism>
<dbReference type="Gene3D" id="2.40.100.10">
    <property type="entry name" value="Cyclophilin-like"/>
    <property type="match status" value="1"/>
</dbReference>
<dbReference type="PRINTS" id="PR00153">
    <property type="entry name" value="CSAPPISMRASE"/>
</dbReference>
<dbReference type="InterPro" id="IPR002130">
    <property type="entry name" value="Cyclophilin-type_PPIase_dom"/>
</dbReference>
<dbReference type="Proteomes" id="UP001266305">
    <property type="component" value="Unassembled WGS sequence"/>
</dbReference>
<sequence length="599" mass="67095">MENMYIEELRSSVNLLMANLESLPVSKGGPEFKLQKLKRSQNSAFLDIGDENEIQLSKSDVVLSFTLEKSKCSPKKWKVGNDINGMNIIVIMEVEGLRSVAPNRIVYCTMEVEGEKLQTDQAEASRPHLIFEYLVGSHVEFINPIDYTYFCDLVAEQITLKMYLMNADQLQLFSSVIISILNSSCTTGKRFISSIIIVNYGSDTVAVGSKGRRREISVHSSVQQSRRYARGWPTLSAAGADPYPEQTQIQYRPKPVKEYKEKLVSSERKLNQQQQDNWQRLVCEDYQVLLFDQTPSEAACDVLLQYSAPQWGTQGDFTTTHPRPVVKVKLFTESTGVLALEDKELGRNISESTKIGSAPNIHPVRSTRFKFVVQHDKLKTLKPAEFFRCVQDVSTHKVNKADDRNLYPDDVILYPTSNSSKSAELHRMVVPKNSQDSDLKIKLAVRMDKPAHMKHSGRCCCLEPCSISHVNPIIFFNIAVNDKPLGCVSLELFVDKVPKTAENFCALSTGEKAFGHKGSCFHRIIPGFMCQGGDFTCHNGTGGKSICGEKFDDENFILKHTGPGILSMANAGPNTNGSQFFMCTAKIQWLEGSMWPLAK</sequence>
<dbReference type="InterPro" id="IPR033227">
    <property type="entry name" value="CAPS"/>
</dbReference>
<evidence type="ECO:0000313" key="3">
    <source>
        <dbReference type="EMBL" id="KAK2096522.1"/>
    </source>
</evidence>
<dbReference type="InterPro" id="IPR029000">
    <property type="entry name" value="Cyclophilin-like_dom_sf"/>
</dbReference>
<dbReference type="Pfam" id="PF25341">
    <property type="entry name" value="C2_CAPS"/>
    <property type="match status" value="3"/>
</dbReference>
<dbReference type="PANTHER" id="PTHR12166">
    <property type="entry name" value="CALCIUM-DEPENDENT SECRETION ACTIVATOR"/>
    <property type="match status" value="1"/>
</dbReference>
<dbReference type="EMBL" id="JASSZA010000012">
    <property type="protein sequence ID" value="KAK2096522.1"/>
    <property type="molecule type" value="Genomic_DNA"/>
</dbReference>
<evidence type="ECO:0000256" key="1">
    <source>
        <dbReference type="ARBA" id="ARBA00022723"/>
    </source>
</evidence>